<name>A0AAD0WAJ9_9GAMM</name>
<dbReference type="Gene3D" id="3.40.50.1820">
    <property type="entry name" value="alpha/beta hydrolase"/>
    <property type="match status" value="1"/>
</dbReference>
<gene>
    <name evidence="3" type="ORF">D0907_00500</name>
</gene>
<dbReference type="AlphaFoldDB" id="A0AAD0WAJ9"/>
<dbReference type="EMBL" id="CP032090">
    <property type="protein sequence ID" value="AXV63862.1"/>
    <property type="molecule type" value="Genomic_DNA"/>
</dbReference>
<sequence>MKFINLVAFILILFGLGSPPLQAQQETCLTQLEDENLMMKSKREGLFREPLPRSHSTFSYNTEQAYSDYLTAAYLEISSENPRATLPCPVYTDIYKLLVAQGSRPANATVADLISPFELTQKQSRKAVLLIHGLTDSPFTYHDLAQVYYQQGYTVRTLLLPGHGTAPGALKEINADDWYKASTYAIERTLKDFDQVILGGYSTGAAMIIDYLTQGPVDKHIIGAMLFSPATEPHNKNGWLAKWVNAIPFINWIDKDADLDFAKYESFPFNAASASYEAMKRISLDKLKHRSLPDVAFFSTFSDVDTTIDNQVTFKLLAKLHNPKTHKNSQLNRLVYYGDDKNIPNSFPADYLIISDDCDTEDCKNIQGMSHIGIVNKPSNPHYGRTARYRNCGSYLDDDTLYKACKYQPEIVIGERTAENLAKYKPFARLTFNPYFDKLSLHITDFIKDVERASEQ</sequence>
<feature type="domain" description="Serine aminopeptidase S33" evidence="2">
    <location>
        <begin position="123"/>
        <end position="244"/>
    </location>
</feature>
<evidence type="ECO:0000256" key="1">
    <source>
        <dbReference type="SAM" id="SignalP"/>
    </source>
</evidence>
<evidence type="ECO:0000313" key="3">
    <source>
        <dbReference type="EMBL" id="AXV63862.1"/>
    </source>
</evidence>
<feature type="chain" id="PRO_5041964224" evidence="1">
    <location>
        <begin position="24"/>
        <end position="456"/>
    </location>
</feature>
<keyword evidence="1" id="KW-0732">Signal</keyword>
<dbReference type="SUPFAM" id="SSF53474">
    <property type="entry name" value="alpha/beta-Hydrolases"/>
    <property type="match status" value="1"/>
</dbReference>
<proteinExistence type="predicted"/>
<dbReference type="RefSeq" id="WP_118843875.1">
    <property type="nucleotide sequence ID" value="NZ_CP032090.1"/>
</dbReference>
<dbReference type="GeneID" id="99503917"/>
<protein>
    <submittedName>
        <fullName evidence="3">Alpha/beta fold hydrolase</fullName>
    </submittedName>
</protein>
<feature type="signal peptide" evidence="1">
    <location>
        <begin position="1"/>
        <end position="23"/>
    </location>
</feature>
<keyword evidence="3" id="KW-0378">Hydrolase</keyword>
<dbReference type="KEGG" id="pdj:D0907_00500"/>
<dbReference type="InterPro" id="IPR029058">
    <property type="entry name" value="AB_hydrolase_fold"/>
</dbReference>
<evidence type="ECO:0000313" key="4">
    <source>
        <dbReference type="Proteomes" id="UP000264605"/>
    </source>
</evidence>
<accession>A0AAD0WAJ9</accession>
<evidence type="ECO:0000259" key="2">
    <source>
        <dbReference type="Pfam" id="PF12146"/>
    </source>
</evidence>
<dbReference type="InterPro" id="IPR022742">
    <property type="entry name" value="Hydrolase_4"/>
</dbReference>
<dbReference type="Pfam" id="PF12146">
    <property type="entry name" value="Hydrolase_4"/>
    <property type="match status" value="1"/>
</dbReference>
<dbReference type="Proteomes" id="UP000264605">
    <property type="component" value="Chromosome"/>
</dbReference>
<dbReference type="GO" id="GO:0016787">
    <property type="term" value="F:hydrolase activity"/>
    <property type="evidence" value="ECO:0007669"/>
    <property type="project" value="UniProtKB-KW"/>
</dbReference>
<reference evidence="3 4" key="1">
    <citation type="submission" date="2018-08" db="EMBL/GenBank/DDBJ databases">
        <title>Draft genome sequence of Pseudoalteromonas donghaensis HJ51.</title>
        <authorList>
            <person name="Oh J."/>
            <person name="Roh D."/>
        </authorList>
    </citation>
    <scope>NUCLEOTIDE SEQUENCE [LARGE SCALE GENOMIC DNA]</scope>
    <source>
        <strain evidence="3 4">HJ51</strain>
    </source>
</reference>
<organism evidence="3 4">
    <name type="scientific">Pseudoalteromonas lipolytica</name>
    <dbReference type="NCBI Taxonomy" id="570156"/>
    <lineage>
        <taxon>Bacteria</taxon>
        <taxon>Pseudomonadati</taxon>
        <taxon>Pseudomonadota</taxon>
        <taxon>Gammaproteobacteria</taxon>
        <taxon>Alteromonadales</taxon>
        <taxon>Pseudoalteromonadaceae</taxon>
        <taxon>Pseudoalteromonas</taxon>
    </lineage>
</organism>